<evidence type="ECO:0000313" key="2">
    <source>
        <dbReference type="Proteomes" id="UP001242513"/>
    </source>
</evidence>
<evidence type="ECO:0000313" key="1">
    <source>
        <dbReference type="EMBL" id="WGO85852.1"/>
    </source>
</evidence>
<dbReference type="EMBL" id="CP123735">
    <property type="protein sequence ID" value="WGO85852.1"/>
    <property type="molecule type" value="Genomic_DNA"/>
</dbReference>
<evidence type="ECO:0008006" key="3">
    <source>
        <dbReference type="Google" id="ProtNLM"/>
    </source>
</evidence>
<name>A0AAX3UDV9_9LACO</name>
<sequence length="93" mass="10600">MKTMKTKLTRKIEFALAKKVLDSRFRTEYGALEVPCGNWIGKGKENVDFATYAPSTQEITCYEIKVSKSDFNSNASLSFYGHRNYLVAPLFFS</sequence>
<dbReference type="Proteomes" id="UP001242513">
    <property type="component" value="Chromosome"/>
</dbReference>
<dbReference type="AlphaFoldDB" id="A0AAX3UDV9"/>
<accession>A0AAX3UDV9</accession>
<proteinExistence type="predicted"/>
<gene>
    <name evidence="1" type="ORF">QEJ78_11210</name>
</gene>
<reference evidence="1" key="2">
    <citation type="submission" date="2023-04" db="EMBL/GenBank/DDBJ databases">
        <authorList>
            <person name="Wang Y."/>
        </authorList>
    </citation>
    <scope>NUCLEOTIDE SEQUENCE</scope>
    <source>
        <strain evidence="1">ZW18</strain>
    </source>
</reference>
<protein>
    <recommendedName>
        <fullName evidence="3">Protein NO VEIN C-terminal domain-containing protein</fullName>
    </recommendedName>
</protein>
<organism evidence="1 2">
    <name type="scientific">Lactobacillus kefiranofaciens</name>
    <dbReference type="NCBI Taxonomy" id="267818"/>
    <lineage>
        <taxon>Bacteria</taxon>
        <taxon>Bacillati</taxon>
        <taxon>Bacillota</taxon>
        <taxon>Bacilli</taxon>
        <taxon>Lactobacillales</taxon>
        <taxon>Lactobacillaceae</taxon>
        <taxon>Lactobacillus</taxon>
    </lineage>
</organism>
<reference evidence="1" key="1">
    <citation type="journal article" date="2022" name="Food Funct.">
        <title>Lactobacillus kefiranofaciens ZW18 from Kefir enhances the anti-tumor effect of anti-programmed cell death 1 (PD-1) immunotherapy by modulating the gut microbiota.</title>
        <authorList>
            <person name="Zhao J."/>
            <person name="Wang Y."/>
            <person name="Wang J."/>
            <person name="Lv M."/>
            <person name="Zhou C."/>
            <person name="Jia L."/>
            <person name="Geng W."/>
        </authorList>
    </citation>
    <scope>NUCLEOTIDE SEQUENCE</scope>
    <source>
        <strain evidence="1">ZW18</strain>
    </source>
</reference>